<dbReference type="Proteomes" id="UP001626593">
    <property type="component" value="Chromosome"/>
</dbReference>
<evidence type="ECO:0000313" key="5">
    <source>
        <dbReference type="Proteomes" id="UP001626593"/>
    </source>
</evidence>
<reference evidence="4 5" key="1">
    <citation type="submission" date="2023-12" db="EMBL/GenBank/DDBJ databases">
        <title>A. evansii MAY27, complete genome.</title>
        <authorList>
            <person name="Wang Y."/>
        </authorList>
    </citation>
    <scope>NUCLEOTIDE SEQUENCE [LARGE SCALE GENOMIC DNA]</scope>
    <source>
        <strain evidence="4 5">MAY27</strain>
    </source>
</reference>
<evidence type="ECO:0000256" key="1">
    <source>
        <dbReference type="ARBA" id="ARBA00007274"/>
    </source>
</evidence>
<dbReference type="InterPro" id="IPR045304">
    <property type="entry name" value="LbH_SAT"/>
</dbReference>
<keyword evidence="3" id="KW-0012">Acyltransferase</keyword>
<dbReference type="EMBL" id="CP141259">
    <property type="protein sequence ID" value="WRL47337.1"/>
    <property type="molecule type" value="Genomic_DNA"/>
</dbReference>
<keyword evidence="2" id="KW-0808">Transferase</keyword>
<dbReference type="PANTHER" id="PTHR42811">
    <property type="entry name" value="SERINE ACETYLTRANSFERASE"/>
    <property type="match status" value="1"/>
</dbReference>
<evidence type="ECO:0000313" key="4">
    <source>
        <dbReference type="EMBL" id="WRL47337.1"/>
    </source>
</evidence>
<dbReference type="Pfam" id="PF00132">
    <property type="entry name" value="Hexapep"/>
    <property type="match status" value="1"/>
</dbReference>
<proteinExistence type="inferred from homology"/>
<dbReference type="InterPro" id="IPR011004">
    <property type="entry name" value="Trimer_LpxA-like_sf"/>
</dbReference>
<comment type="similarity">
    <text evidence="1">Belongs to the transferase hexapeptide repeat family.</text>
</comment>
<name>A0ABZ1AN94_AROEV</name>
<dbReference type="SUPFAM" id="SSF51161">
    <property type="entry name" value="Trimeric LpxA-like enzymes"/>
    <property type="match status" value="1"/>
</dbReference>
<evidence type="ECO:0000256" key="3">
    <source>
        <dbReference type="ARBA" id="ARBA00023315"/>
    </source>
</evidence>
<gene>
    <name evidence="4" type="ORF">U5817_04580</name>
</gene>
<keyword evidence="5" id="KW-1185">Reference proteome</keyword>
<protein>
    <submittedName>
        <fullName evidence="4">Serine acetyltransferase</fullName>
    </submittedName>
</protein>
<accession>A0ABZ1AN94</accession>
<organism evidence="4 5">
    <name type="scientific">Aromatoleum evansii</name>
    <name type="common">Azoarcus evansii</name>
    <dbReference type="NCBI Taxonomy" id="59406"/>
    <lineage>
        <taxon>Bacteria</taxon>
        <taxon>Pseudomonadati</taxon>
        <taxon>Pseudomonadota</taxon>
        <taxon>Betaproteobacteria</taxon>
        <taxon>Rhodocyclales</taxon>
        <taxon>Rhodocyclaceae</taxon>
        <taxon>Aromatoleum</taxon>
    </lineage>
</organism>
<dbReference type="CDD" id="cd03354">
    <property type="entry name" value="LbH_SAT"/>
    <property type="match status" value="1"/>
</dbReference>
<sequence length="209" mass="22779">MSVQQEVAARAGWRARRDRDWAADRRRYGVRRPFLKEQSIWAVAVYRFGRRVDARPDGLAKRLLTAVYWLAFRLVETAVGISLPKAARIGGGLRIWHFGGVFVHPGAVIGRNCTLRQGVTIGNRHEGGPAPVIGDDVEFGAYAQVLGGVRIGTGARIGALSVVLCDVPDGATAVGAPARIVRERAVPLPGMEHRREDVEDDELILEGGR</sequence>
<dbReference type="Gene3D" id="2.160.10.10">
    <property type="entry name" value="Hexapeptide repeat proteins"/>
    <property type="match status" value="1"/>
</dbReference>
<dbReference type="InterPro" id="IPR001451">
    <property type="entry name" value="Hexapep"/>
</dbReference>
<dbReference type="RefSeq" id="WP_407279869.1">
    <property type="nucleotide sequence ID" value="NZ_CP141259.1"/>
</dbReference>
<evidence type="ECO:0000256" key="2">
    <source>
        <dbReference type="ARBA" id="ARBA00022679"/>
    </source>
</evidence>